<proteinExistence type="predicted"/>
<dbReference type="OrthoDB" id="6435978at2759"/>
<dbReference type="GO" id="GO:0099503">
    <property type="term" value="C:secretory vesicle"/>
    <property type="evidence" value="ECO:0007669"/>
    <property type="project" value="TreeGrafter"/>
</dbReference>
<name>A0A087UGK8_STEMI</name>
<organism evidence="3 4">
    <name type="scientific">Stegodyphus mimosarum</name>
    <name type="common">African social velvet spider</name>
    <dbReference type="NCBI Taxonomy" id="407821"/>
    <lineage>
        <taxon>Eukaryota</taxon>
        <taxon>Metazoa</taxon>
        <taxon>Ecdysozoa</taxon>
        <taxon>Arthropoda</taxon>
        <taxon>Chelicerata</taxon>
        <taxon>Arachnida</taxon>
        <taxon>Araneae</taxon>
        <taxon>Araneomorphae</taxon>
        <taxon>Entelegynae</taxon>
        <taxon>Eresoidea</taxon>
        <taxon>Eresidae</taxon>
        <taxon>Stegodyphus</taxon>
    </lineage>
</organism>
<evidence type="ECO:0000256" key="1">
    <source>
        <dbReference type="ARBA" id="ARBA00022483"/>
    </source>
</evidence>
<dbReference type="InterPro" id="IPR052095">
    <property type="entry name" value="UNC-13_domain"/>
</dbReference>
<sequence length="168" mass="18814">MSDIETSISVDNTDINSNGEIATDNKGIEVNENGEESLDNKLNGDEKSIDNEAETKEESVNNNAEETQGEDELQKDKPPPSECDMGIEVSPYKIGRKEWEELYIAVLYTIKHKLGANSSGYSVYAEDLYEYAQEAFCMSDEDHRRFLSIAQDEKPPILVLNVTVVEAQ</sequence>
<feature type="region of interest" description="Disordered" evidence="2">
    <location>
        <begin position="1"/>
        <end position="87"/>
    </location>
</feature>
<evidence type="ECO:0000313" key="3">
    <source>
        <dbReference type="EMBL" id="KFM76497.1"/>
    </source>
</evidence>
<dbReference type="GO" id="GO:0006887">
    <property type="term" value="P:exocytosis"/>
    <property type="evidence" value="ECO:0007669"/>
    <property type="project" value="UniProtKB-KW"/>
</dbReference>
<protein>
    <submittedName>
        <fullName evidence="3">Protein unc-13-like protein D</fullName>
    </submittedName>
</protein>
<reference evidence="3 4" key="1">
    <citation type="submission" date="2013-11" db="EMBL/GenBank/DDBJ databases">
        <title>Genome sequencing of Stegodyphus mimosarum.</title>
        <authorList>
            <person name="Bechsgaard J."/>
        </authorList>
    </citation>
    <scope>NUCLEOTIDE SEQUENCE [LARGE SCALE GENOMIC DNA]</scope>
</reference>
<feature type="non-terminal residue" evidence="3">
    <location>
        <position position="168"/>
    </location>
</feature>
<dbReference type="PANTHER" id="PTHR45999:SF4">
    <property type="entry name" value="UNC-13-4A, ISOFORM B"/>
    <property type="match status" value="1"/>
</dbReference>
<feature type="compositionally biased region" description="Basic and acidic residues" evidence="2">
    <location>
        <begin position="38"/>
        <end position="59"/>
    </location>
</feature>
<dbReference type="Proteomes" id="UP000054359">
    <property type="component" value="Unassembled WGS sequence"/>
</dbReference>
<dbReference type="AlphaFoldDB" id="A0A087UGK8"/>
<feature type="compositionally biased region" description="Polar residues" evidence="2">
    <location>
        <begin position="1"/>
        <end position="20"/>
    </location>
</feature>
<keyword evidence="4" id="KW-1185">Reference proteome</keyword>
<dbReference type="EMBL" id="KK119714">
    <property type="protein sequence ID" value="KFM76497.1"/>
    <property type="molecule type" value="Genomic_DNA"/>
</dbReference>
<accession>A0A087UGK8</accession>
<dbReference type="PANTHER" id="PTHR45999">
    <property type="entry name" value="UNC-13-4A, ISOFORM B"/>
    <property type="match status" value="1"/>
</dbReference>
<evidence type="ECO:0000313" key="4">
    <source>
        <dbReference type="Proteomes" id="UP000054359"/>
    </source>
</evidence>
<gene>
    <name evidence="3" type="ORF">X975_20573</name>
</gene>
<keyword evidence="1" id="KW-0268">Exocytosis</keyword>
<evidence type="ECO:0000256" key="2">
    <source>
        <dbReference type="SAM" id="MobiDB-lite"/>
    </source>
</evidence>